<name>A0A0C3KHM6_9AGAM</name>
<evidence type="ECO:0000313" key="2">
    <source>
        <dbReference type="EMBL" id="KIO20978.1"/>
    </source>
</evidence>
<protein>
    <submittedName>
        <fullName evidence="2">Uncharacterized protein</fullName>
    </submittedName>
</protein>
<evidence type="ECO:0000313" key="3">
    <source>
        <dbReference type="Proteomes" id="UP000054248"/>
    </source>
</evidence>
<feature type="region of interest" description="Disordered" evidence="1">
    <location>
        <begin position="61"/>
        <end position="81"/>
    </location>
</feature>
<sequence>MEKESTLGRESRDVKREAERLGLGFEAKENGKPEGRWKVREEARKIVDNMVEVLKGLQAVMGQRRPPAQSAANGGPVEAGH</sequence>
<reference evidence="2 3" key="1">
    <citation type="submission" date="2014-04" db="EMBL/GenBank/DDBJ databases">
        <authorList>
            <consortium name="DOE Joint Genome Institute"/>
            <person name="Kuo A."/>
            <person name="Girlanda M."/>
            <person name="Perotto S."/>
            <person name="Kohler A."/>
            <person name="Nagy L.G."/>
            <person name="Floudas D."/>
            <person name="Copeland A."/>
            <person name="Barry K.W."/>
            <person name="Cichocki N."/>
            <person name="Veneault-Fourrey C."/>
            <person name="LaButti K."/>
            <person name="Lindquist E.A."/>
            <person name="Lipzen A."/>
            <person name="Lundell T."/>
            <person name="Morin E."/>
            <person name="Murat C."/>
            <person name="Sun H."/>
            <person name="Tunlid A."/>
            <person name="Henrissat B."/>
            <person name="Grigoriev I.V."/>
            <person name="Hibbett D.S."/>
            <person name="Martin F."/>
            <person name="Nordberg H.P."/>
            <person name="Cantor M.N."/>
            <person name="Hua S.X."/>
        </authorList>
    </citation>
    <scope>NUCLEOTIDE SEQUENCE [LARGE SCALE GENOMIC DNA]</scope>
    <source>
        <strain evidence="2 3">MUT 4182</strain>
    </source>
</reference>
<evidence type="ECO:0000256" key="1">
    <source>
        <dbReference type="SAM" id="MobiDB-lite"/>
    </source>
</evidence>
<dbReference type="AlphaFoldDB" id="A0A0C3KHM6"/>
<accession>A0A0C3KHM6</accession>
<dbReference type="EMBL" id="KN823153">
    <property type="protein sequence ID" value="KIO20978.1"/>
    <property type="molecule type" value="Genomic_DNA"/>
</dbReference>
<gene>
    <name evidence="2" type="ORF">M407DRAFT_29364</name>
</gene>
<dbReference type="OrthoDB" id="3212480at2759"/>
<dbReference type="Proteomes" id="UP000054248">
    <property type="component" value="Unassembled WGS sequence"/>
</dbReference>
<organism evidence="2 3">
    <name type="scientific">Tulasnella calospora MUT 4182</name>
    <dbReference type="NCBI Taxonomy" id="1051891"/>
    <lineage>
        <taxon>Eukaryota</taxon>
        <taxon>Fungi</taxon>
        <taxon>Dikarya</taxon>
        <taxon>Basidiomycota</taxon>
        <taxon>Agaricomycotina</taxon>
        <taxon>Agaricomycetes</taxon>
        <taxon>Cantharellales</taxon>
        <taxon>Tulasnellaceae</taxon>
        <taxon>Tulasnella</taxon>
    </lineage>
</organism>
<keyword evidence="3" id="KW-1185">Reference proteome</keyword>
<reference evidence="3" key="2">
    <citation type="submission" date="2015-01" db="EMBL/GenBank/DDBJ databases">
        <title>Evolutionary Origins and Diversification of the Mycorrhizal Mutualists.</title>
        <authorList>
            <consortium name="DOE Joint Genome Institute"/>
            <consortium name="Mycorrhizal Genomics Consortium"/>
            <person name="Kohler A."/>
            <person name="Kuo A."/>
            <person name="Nagy L.G."/>
            <person name="Floudas D."/>
            <person name="Copeland A."/>
            <person name="Barry K.W."/>
            <person name="Cichocki N."/>
            <person name="Veneault-Fourrey C."/>
            <person name="LaButti K."/>
            <person name="Lindquist E.A."/>
            <person name="Lipzen A."/>
            <person name="Lundell T."/>
            <person name="Morin E."/>
            <person name="Murat C."/>
            <person name="Riley R."/>
            <person name="Ohm R."/>
            <person name="Sun H."/>
            <person name="Tunlid A."/>
            <person name="Henrissat B."/>
            <person name="Grigoriev I.V."/>
            <person name="Hibbett D.S."/>
            <person name="Martin F."/>
        </authorList>
    </citation>
    <scope>NUCLEOTIDE SEQUENCE [LARGE SCALE GENOMIC DNA]</scope>
    <source>
        <strain evidence="3">MUT 4182</strain>
    </source>
</reference>
<proteinExistence type="predicted"/>
<dbReference type="HOGENOM" id="CLU_2575602_0_0_1"/>